<dbReference type="Proteomes" id="UP000663845">
    <property type="component" value="Unassembled WGS sequence"/>
</dbReference>
<evidence type="ECO:0000256" key="6">
    <source>
        <dbReference type="ARBA" id="ARBA00023049"/>
    </source>
</evidence>
<comment type="caution">
    <text evidence="8">The sequence shown here is derived from an EMBL/GenBank/DDBJ whole genome shotgun (WGS) entry which is preliminary data.</text>
</comment>
<evidence type="ECO:0000256" key="2">
    <source>
        <dbReference type="ARBA" id="ARBA00022670"/>
    </source>
</evidence>
<evidence type="ECO:0000256" key="1">
    <source>
        <dbReference type="ARBA" id="ARBA00001947"/>
    </source>
</evidence>
<dbReference type="Pfam" id="PF07998">
    <property type="entry name" value="Peptidase_M54"/>
    <property type="match status" value="1"/>
</dbReference>
<evidence type="ECO:0000313" key="9">
    <source>
        <dbReference type="EMBL" id="CAF3591341.1"/>
    </source>
</evidence>
<evidence type="ECO:0008006" key="11">
    <source>
        <dbReference type="Google" id="ProtNLM"/>
    </source>
</evidence>
<evidence type="ECO:0000256" key="7">
    <source>
        <dbReference type="SAM" id="Coils"/>
    </source>
</evidence>
<proteinExistence type="predicted"/>
<dbReference type="GO" id="GO:0046872">
    <property type="term" value="F:metal ion binding"/>
    <property type="evidence" value="ECO:0007669"/>
    <property type="project" value="UniProtKB-KW"/>
</dbReference>
<dbReference type="PANTHER" id="PTHR15910:SF1">
    <property type="entry name" value="ARCHAEMETZINCIN-2"/>
    <property type="match status" value="1"/>
</dbReference>
<organism evidence="8 10">
    <name type="scientific">Adineta steineri</name>
    <dbReference type="NCBI Taxonomy" id="433720"/>
    <lineage>
        <taxon>Eukaryota</taxon>
        <taxon>Metazoa</taxon>
        <taxon>Spiralia</taxon>
        <taxon>Gnathifera</taxon>
        <taxon>Rotifera</taxon>
        <taxon>Eurotatoria</taxon>
        <taxon>Bdelloidea</taxon>
        <taxon>Adinetida</taxon>
        <taxon>Adinetidae</taxon>
        <taxon>Adineta</taxon>
    </lineage>
</organism>
<dbReference type="InterPro" id="IPR024079">
    <property type="entry name" value="MetalloPept_cat_dom_sf"/>
</dbReference>
<comment type="cofactor">
    <cofactor evidence="1">
        <name>Zn(2+)</name>
        <dbReference type="ChEBI" id="CHEBI:29105"/>
    </cofactor>
</comment>
<dbReference type="AlphaFoldDB" id="A0A814LWV7"/>
<gene>
    <name evidence="8" type="ORF">JYZ213_LOCUS19749</name>
    <name evidence="9" type="ORF">OXD698_LOCUS5928</name>
</gene>
<reference evidence="8" key="1">
    <citation type="submission" date="2021-02" db="EMBL/GenBank/DDBJ databases">
        <authorList>
            <person name="Nowell W R."/>
        </authorList>
    </citation>
    <scope>NUCLEOTIDE SEQUENCE</scope>
</reference>
<dbReference type="EMBL" id="CAJNOG010000202">
    <property type="protein sequence ID" value="CAF1070861.1"/>
    <property type="molecule type" value="Genomic_DNA"/>
</dbReference>
<name>A0A814LWV7_9BILA</name>
<evidence type="ECO:0000313" key="8">
    <source>
        <dbReference type="EMBL" id="CAF1070861.1"/>
    </source>
</evidence>
<accession>A0A814LWV7</accession>
<evidence type="ECO:0000313" key="10">
    <source>
        <dbReference type="Proteomes" id="UP000663845"/>
    </source>
</evidence>
<keyword evidence="6" id="KW-0482">Metalloprotease</keyword>
<dbReference type="EMBL" id="CAJOAZ010000249">
    <property type="protein sequence ID" value="CAF3591341.1"/>
    <property type="molecule type" value="Genomic_DNA"/>
</dbReference>
<evidence type="ECO:0000256" key="3">
    <source>
        <dbReference type="ARBA" id="ARBA00022723"/>
    </source>
</evidence>
<protein>
    <recommendedName>
        <fullName evidence="11">Archaemetzincin-2</fullName>
    </recommendedName>
</protein>
<dbReference type="Proteomes" id="UP000663844">
    <property type="component" value="Unassembled WGS sequence"/>
</dbReference>
<evidence type="ECO:0000256" key="5">
    <source>
        <dbReference type="ARBA" id="ARBA00022833"/>
    </source>
</evidence>
<dbReference type="GO" id="GO:0006508">
    <property type="term" value="P:proteolysis"/>
    <property type="evidence" value="ECO:0007669"/>
    <property type="project" value="UniProtKB-KW"/>
</dbReference>
<dbReference type="InterPro" id="IPR012962">
    <property type="entry name" value="Pept_M54_archaemetzincn"/>
</dbReference>
<keyword evidence="3" id="KW-0479">Metal-binding</keyword>
<keyword evidence="7" id="KW-0175">Coiled coil</keyword>
<dbReference type="Gene3D" id="3.40.390.10">
    <property type="entry name" value="Collagenase (Catalytic Domain)"/>
    <property type="match status" value="1"/>
</dbReference>
<evidence type="ECO:0000256" key="4">
    <source>
        <dbReference type="ARBA" id="ARBA00022801"/>
    </source>
</evidence>
<sequence length="360" mass="42299">MSKKISFVRGFRVPKQEDIDAALGHDASFSNEFKNSFDSLPSPTSDQDWLANYKEKGQTYTKFLDECPYLDDDSSLQKYIYLTLLDNDDRLSLLNINHLIDYTQRFFQTEVKLLPLFTNFIWNKSKRTWICTTKSRNDSTKEITLRTRYDPTSEHSQICVDNVLNLLKRSVPPDARCLVAITLHDFYSSEPDLFIAGLAQGNARVAAFSFFRYDPRLKFGDEFWYDWKIKQTQSKLISKTLLLRSCRLLTHEIGHLLGIDHCIYYNCLMNGSGHLKEDFSQPLFLCPIDMRKLSELAKFDFIQRYEQLLEFCTENQFKDEINLLKKRLEILKNNKEIIETKKNKNSDGEQIQKVKRLKKK</sequence>
<feature type="coiled-coil region" evidence="7">
    <location>
        <begin position="314"/>
        <end position="341"/>
    </location>
</feature>
<dbReference type="SUPFAM" id="SSF55486">
    <property type="entry name" value="Metalloproteases ('zincins'), catalytic domain"/>
    <property type="match status" value="1"/>
</dbReference>
<dbReference type="PANTHER" id="PTHR15910">
    <property type="entry name" value="ARCHAEMETZINCIN"/>
    <property type="match status" value="1"/>
</dbReference>
<keyword evidence="4" id="KW-0378">Hydrolase</keyword>
<dbReference type="GO" id="GO:0008237">
    <property type="term" value="F:metallopeptidase activity"/>
    <property type="evidence" value="ECO:0007669"/>
    <property type="project" value="UniProtKB-KW"/>
</dbReference>
<keyword evidence="5" id="KW-0862">Zinc</keyword>
<keyword evidence="2" id="KW-0645">Protease</keyword>
<dbReference type="CDD" id="cd11375">
    <property type="entry name" value="Peptidase_M54"/>
    <property type="match status" value="1"/>
</dbReference>